<evidence type="ECO:0008006" key="4">
    <source>
        <dbReference type="Google" id="ProtNLM"/>
    </source>
</evidence>
<keyword evidence="1" id="KW-0472">Membrane</keyword>
<evidence type="ECO:0000256" key="1">
    <source>
        <dbReference type="SAM" id="Phobius"/>
    </source>
</evidence>
<evidence type="ECO:0000313" key="3">
    <source>
        <dbReference type="Proteomes" id="UP001597294"/>
    </source>
</evidence>
<dbReference type="Proteomes" id="UP001597294">
    <property type="component" value="Unassembled WGS sequence"/>
</dbReference>
<organism evidence="2 3">
    <name type="scientific">Kiloniella antarctica</name>
    <dbReference type="NCBI Taxonomy" id="1550907"/>
    <lineage>
        <taxon>Bacteria</taxon>
        <taxon>Pseudomonadati</taxon>
        <taxon>Pseudomonadota</taxon>
        <taxon>Alphaproteobacteria</taxon>
        <taxon>Rhodospirillales</taxon>
        <taxon>Kiloniellaceae</taxon>
        <taxon>Kiloniella</taxon>
    </lineage>
</organism>
<evidence type="ECO:0000313" key="2">
    <source>
        <dbReference type="EMBL" id="MFD2205493.1"/>
    </source>
</evidence>
<keyword evidence="1" id="KW-0812">Transmembrane</keyword>
<keyword evidence="1" id="KW-1133">Transmembrane helix</keyword>
<dbReference type="RefSeq" id="WP_380250156.1">
    <property type="nucleotide sequence ID" value="NZ_JBHUII010000004.1"/>
</dbReference>
<sequence length="68" mass="7455">MIDYIKGDSMDKVIGVTAVSTPLWLHHFNMGVAVILGIGGIALLALRIAKARQEYLKSKEERVTNETA</sequence>
<reference evidence="3" key="1">
    <citation type="journal article" date="2019" name="Int. J. Syst. Evol. Microbiol.">
        <title>The Global Catalogue of Microorganisms (GCM) 10K type strain sequencing project: providing services to taxonomists for standard genome sequencing and annotation.</title>
        <authorList>
            <consortium name="The Broad Institute Genomics Platform"/>
            <consortium name="The Broad Institute Genome Sequencing Center for Infectious Disease"/>
            <person name="Wu L."/>
            <person name="Ma J."/>
        </authorList>
    </citation>
    <scope>NUCLEOTIDE SEQUENCE [LARGE SCALE GENOMIC DNA]</scope>
    <source>
        <strain evidence="3">CGMCC 4.7192</strain>
    </source>
</reference>
<name>A0ABW5BHE6_9PROT</name>
<gene>
    <name evidence="2" type="ORF">ACFSKO_07730</name>
</gene>
<feature type="transmembrane region" description="Helical" evidence="1">
    <location>
        <begin position="28"/>
        <end position="49"/>
    </location>
</feature>
<proteinExistence type="predicted"/>
<protein>
    <recommendedName>
        <fullName evidence="4">Heme exporter protein D</fullName>
    </recommendedName>
</protein>
<keyword evidence="3" id="KW-1185">Reference proteome</keyword>
<accession>A0ABW5BHE6</accession>
<dbReference type="EMBL" id="JBHUII010000004">
    <property type="protein sequence ID" value="MFD2205493.1"/>
    <property type="molecule type" value="Genomic_DNA"/>
</dbReference>
<comment type="caution">
    <text evidence="2">The sequence shown here is derived from an EMBL/GenBank/DDBJ whole genome shotgun (WGS) entry which is preliminary data.</text>
</comment>